<dbReference type="AlphaFoldDB" id="A0AAW9R1F4"/>
<keyword evidence="3" id="KW-1185">Reference proteome</keyword>
<reference evidence="2 3" key="1">
    <citation type="submission" date="2024-01" db="EMBL/GenBank/DDBJ databases">
        <title>Genomic insights into the taxonomy and metabolism of the cyanobacterium Pannus brasiliensis CCIBt3594.</title>
        <authorList>
            <person name="Machado M."/>
            <person name="Botero N.B."/>
            <person name="Andreote A.P.D."/>
            <person name="Feitosa A.M.T."/>
            <person name="Popin R."/>
            <person name="Sivonen K."/>
            <person name="Fiore M.F."/>
        </authorList>
    </citation>
    <scope>NUCLEOTIDE SEQUENCE [LARGE SCALE GENOMIC DNA]</scope>
    <source>
        <strain evidence="2 3">CCIBt3594</strain>
    </source>
</reference>
<organism evidence="2 3">
    <name type="scientific">Pannus brasiliensis CCIBt3594</name>
    <dbReference type="NCBI Taxonomy" id="1427578"/>
    <lineage>
        <taxon>Bacteria</taxon>
        <taxon>Bacillati</taxon>
        <taxon>Cyanobacteriota</taxon>
        <taxon>Cyanophyceae</taxon>
        <taxon>Oscillatoriophycideae</taxon>
        <taxon>Chroococcales</taxon>
        <taxon>Microcystaceae</taxon>
        <taxon>Pannus</taxon>
    </lineage>
</organism>
<dbReference type="Proteomes" id="UP001328733">
    <property type="component" value="Unassembled WGS sequence"/>
</dbReference>
<name>A0AAW9R1F4_9CHRO</name>
<proteinExistence type="predicted"/>
<dbReference type="InterPro" id="IPR035940">
    <property type="entry name" value="CAP_sf"/>
</dbReference>
<sequence length="324" mass="34380">MAVIFKNTVYSGRVGDYLPLTASDAMEDDMAIADRDKFDTRVLDLVNQQRQQRGLSRLTLSQELDTAADRYASDMANQDFFSHTGKDGSTMRSRVEKAGYTGWTTLGENIAAGQTTPEAVVNAWMNSSGHRANILNSKFTHMGLGYAYLANDTGQVNYKHYWVQDFGAGDPTPGTYVAESGTTTTPTTFTAARGVKGISLDRSADGTILTAEDPLTGLSGEGRFSLTGGQTGDELAGMAKSGLDRLLKNPLSFSGDRGNISGKVGDFLAENRAAIEDILSGSGSIGSLPNKLSGLSSFIQEHPIASIGSGDPSNRVTANDSSSF</sequence>
<dbReference type="Pfam" id="PF00188">
    <property type="entry name" value="CAP"/>
    <property type="match status" value="1"/>
</dbReference>
<feature type="domain" description="SCP" evidence="1">
    <location>
        <begin position="43"/>
        <end position="166"/>
    </location>
</feature>
<dbReference type="Gene3D" id="3.40.33.10">
    <property type="entry name" value="CAP"/>
    <property type="match status" value="1"/>
</dbReference>
<dbReference type="PANTHER" id="PTHR31157">
    <property type="entry name" value="SCP DOMAIN-CONTAINING PROTEIN"/>
    <property type="match status" value="1"/>
</dbReference>
<evidence type="ECO:0000313" key="2">
    <source>
        <dbReference type="EMBL" id="MEG3439854.1"/>
    </source>
</evidence>
<evidence type="ECO:0000259" key="1">
    <source>
        <dbReference type="Pfam" id="PF00188"/>
    </source>
</evidence>
<evidence type="ECO:0000313" key="3">
    <source>
        <dbReference type="Proteomes" id="UP001328733"/>
    </source>
</evidence>
<dbReference type="EMBL" id="JBAFSM010000063">
    <property type="protein sequence ID" value="MEG3439854.1"/>
    <property type="molecule type" value="Genomic_DNA"/>
</dbReference>
<protein>
    <submittedName>
        <fullName evidence="2">CAP domain-containing protein</fullName>
    </submittedName>
</protein>
<comment type="caution">
    <text evidence="2">The sequence shown here is derived from an EMBL/GenBank/DDBJ whole genome shotgun (WGS) entry which is preliminary data.</text>
</comment>
<gene>
    <name evidence="2" type="ORF">V0288_22185</name>
</gene>
<dbReference type="PANTHER" id="PTHR31157:SF1">
    <property type="entry name" value="SCP DOMAIN-CONTAINING PROTEIN"/>
    <property type="match status" value="1"/>
</dbReference>
<accession>A0AAW9R1F4</accession>
<dbReference type="SUPFAM" id="SSF55797">
    <property type="entry name" value="PR-1-like"/>
    <property type="match status" value="1"/>
</dbReference>
<dbReference type="CDD" id="cd05379">
    <property type="entry name" value="CAP_bacterial"/>
    <property type="match status" value="1"/>
</dbReference>
<dbReference type="InterPro" id="IPR014044">
    <property type="entry name" value="CAP_dom"/>
</dbReference>
<dbReference type="RefSeq" id="WP_332867331.1">
    <property type="nucleotide sequence ID" value="NZ_JBAFSM010000063.1"/>
</dbReference>